<feature type="binding site" evidence="1">
    <location>
        <begin position="26"/>
        <end position="33"/>
    </location>
    <ligand>
        <name>ATP</name>
        <dbReference type="ChEBI" id="CHEBI:30616"/>
    </ligand>
</feature>
<dbReference type="GO" id="GO:0005524">
    <property type="term" value="F:ATP binding"/>
    <property type="evidence" value="ECO:0007669"/>
    <property type="project" value="UniProtKB-UniRule"/>
</dbReference>
<dbReference type="HAMAP" id="MF_01270">
    <property type="entry name" value="AnhMurNAc_kinase"/>
    <property type="match status" value="1"/>
</dbReference>
<dbReference type="GO" id="GO:0009254">
    <property type="term" value="P:peptidoglycan turnover"/>
    <property type="evidence" value="ECO:0007669"/>
    <property type="project" value="UniProtKB-UniRule"/>
</dbReference>
<dbReference type="PANTHER" id="PTHR30605">
    <property type="entry name" value="ANHYDRO-N-ACETYLMURAMIC ACID KINASE"/>
    <property type="match status" value="1"/>
</dbReference>
<keyword evidence="1" id="KW-0067">ATP-binding</keyword>
<dbReference type="InterPro" id="IPR043129">
    <property type="entry name" value="ATPase_NBD"/>
</dbReference>
<dbReference type="UniPathway" id="UPA00544"/>
<dbReference type="GO" id="GO:0006040">
    <property type="term" value="P:amino sugar metabolic process"/>
    <property type="evidence" value="ECO:0007669"/>
    <property type="project" value="InterPro"/>
</dbReference>
<dbReference type="Pfam" id="PF03702">
    <property type="entry name" value="AnmK"/>
    <property type="match status" value="1"/>
</dbReference>
<sequence>MHLYDQIAAYRAEPDRPRLVVGLMSGTSGDGIGAALVETSGVREERRATVVAHGEYPFPPELRNVLFSLYPPNCFDGERLLRAHLALGSALAQAAEHVLETAGASSNQLFVVGLHGPTLYHLLPGADGNEAGFLDVGEAAVVAEQLGVPVVSDLRVADCAAGGSGAPLSAFVDYVLFRDEVTGRAVQNVGGIANVTPLYPKSRLDSLVAYDTGPGNMVIDAVVERITAGQESFDRDGRRAAAGHVHSALLTQLLDHPYFRRVPPKTTGREEFGTGFVDRVFELAGRHGVEGNDLVATVTALTASSIAQSYREHLLPRGRIDEIVLYGGGARNRTLVRMLEEYLPGLRIRMHSEFGVSIEAREALTWAVLADESLLGYPANVPSVSGARHPVVLGKLSVGPAFERGEHS</sequence>
<dbReference type="InterPro" id="IPR005338">
    <property type="entry name" value="Anhydro_N_Ac-Mur_kinase"/>
</dbReference>
<organism evidence="2 3">
    <name type="scientific">Limnochorda pilosa</name>
    <dbReference type="NCBI Taxonomy" id="1555112"/>
    <lineage>
        <taxon>Bacteria</taxon>
        <taxon>Bacillati</taxon>
        <taxon>Bacillota</taxon>
        <taxon>Limnochordia</taxon>
        <taxon>Limnochordales</taxon>
        <taxon>Limnochordaceae</taxon>
        <taxon>Limnochorda</taxon>
    </lineage>
</organism>
<evidence type="ECO:0000256" key="1">
    <source>
        <dbReference type="HAMAP-Rule" id="MF_01270"/>
    </source>
</evidence>
<dbReference type="SUPFAM" id="SSF53067">
    <property type="entry name" value="Actin-like ATPase domain"/>
    <property type="match status" value="1"/>
</dbReference>
<keyword evidence="3" id="KW-1185">Reference proteome</keyword>
<dbReference type="Gene3D" id="3.30.420.40">
    <property type="match status" value="2"/>
</dbReference>
<dbReference type="GO" id="GO:0097175">
    <property type="term" value="P:1,6-anhydro-N-acetyl-beta-muramic acid catabolic process"/>
    <property type="evidence" value="ECO:0007669"/>
    <property type="project" value="UniProtKB-UniRule"/>
</dbReference>
<dbReference type="GO" id="GO:0016773">
    <property type="term" value="F:phosphotransferase activity, alcohol group as acceptor"/>
    <property type="evidence" value="ECO:0007669"/>
    <property type="project" value="UniProtKB-UniRule"/>
</dbReference>
<comment type="pathway">
    <text evidence="1">Cell wall biogenesis; peptidoglycan recycling.</text>
</comment>
<dbReference type="AlphaFoldDB" id="A0A0K2SHR1"/>
<dbReference type="GO" id="GO:0016301">
    <property type="term" value="F:kinase activity"/>
    <property type="evidence" value="ECO:0007669"/>
    <property type="project" value="UniProtKB-KW"/>
</dbReference>
<keyword evidence="1" id="KW-0119">Carbohydrate metabolism</keyword>
<dbReference type="PATRIC" id="fig|1555112.3.peg.539"/>
<dbReference type="NCBIfam" id="NF007148">
    <property type="entry name" value="PRK09585.3-2"/>
    <property type="match status" value="1"/>
</dbReference>
<dbReference type="OrthoDB" id="9763949at2"/>
<comment type="catalytic activity">
    <reaction evidence="1">
        <text>1,6-anhydro-N-acetyl-beta-muramate + ATP + H2O = N-acetyl-D-muramate 6-phosphate + ADP + H(+)</text>
        <dbReference type="Rhea" id="RHEA:24952"/>
        <dbReference type="ChEBI" id="CHEBI:15377"/>
        <dbReference type="ChEBI" id="CHEBI:15378"/>
        <dbReference type="ChEBI" id="CHEBI:30616"/>
        <dbReference type="ChEBI" id="CHEBI:58690"/>
        <dbReference type="ChEBI" id="CHEBI:58722"/>
        <dbReference type="ChEBI" id="CHEBI:456216"/>
        <dbReference type="EC" id="2.7.1.170"/>
    </reaction>
</comment>
<keyword evidence="1 2" id="KW-0418">Kinase</keyword>
<dbReference type="KEGG" id="lpil:LIP_0517"/>
<dbReference type="CDD" id="cd24050">
    <property type="entry name" value="ASKHA_NBD_ANMK"/>
    <property type="match status" value="1"/>
</dbReference>
<gene>
    <name evidence="1" type="primary">anmK</name>
    <name evidence="2" type="ORF">LIP_0517</name>
</gene>
<dbReference type="RefSeq" id="WP_068133876.1">
    <property type="nucleotide sequence ID" value="NZ_AP014924.1"/>
</dbReference>
<dbReference type="EC" id="2.7.1.170" evidence="1"/>
<dbReference type="STRING" id="1555112.LIP_0517"/>
<dbReference type="Proteomes" id="UP000065807">
    <property type="component" value="Chromosome"/>
</dbReference>
<reference evidence="3" key="2">
    <citation type="journal article" date="2016" name="Int. J. Syst. Evol. Microbiol.">
        <title>Complete genome sequence and cell structure of Limnochorda pilosa, a Gram-negative spore-former within the phylum Firmicutes.</title>
        <authorList>
            <person name="Watanabe M."/>
            <person name="Kojima H."/>
            <person name="Fukui M."/>
        </authorList>
    </citation>
    <scope>NUCLEOTIDE SEQUENCE [LARGE SCALE GENOMIC DNA]</scope>
    <source>
        <strain evidence="3">HC45</strain>
    </source>
</reference>
<keyword evidence="1" id="KW-0808">Transferase</keyword>
<protein>
    <recommendedName>
        <fullName evidence="1">Anhydro-N-acetylmuramic acid kinase</fullName>
        <ecNumber evidence="1">2.7.1.170</ecNumber>
    </recommendedName>
    <alternativeName>
        <fullName evidence="1">AnhMurNAc kinase</fullName>
    </alternativeName>
</protein>
<accession>A0A0K2SHR1</accession>
<evidence type="ECO:0000313" key="3">
    <source>
        <dbReference type="Proteomes" id="UP000065807"/>
    </source>
</evidence>
<reference evidence="3" key="1">
    <citation type="submission" date="2015-07" db="EMBL/GenBank/DDBJ databases">
        <title>Complete genome sequence and phylogenetic analysis of Limnochorda pilosa.</title>
        <authorList>
            <person name="Watanabe M."/>
            <person name="Kojima H."/>
            <person name="Fukui M."/>
        </authorList>
    </citation>
    <scope>NUCLEOTIDE SEQUENCE [LARGE SCALE GENOMIC DNA]</scope>
    <source>
        <strain evidence="3">HC45</strain>
    </source>
</reference>
<dbReference type="EMBL" id="AP014924">
    <property type="protein sequence ID" value="BAS26374.1"/>
    <property type="molecule type" value="Genomic_DNA"/>
</dbReference>
<comment type="pathway">
    <text evidence="1">Amino-sugar metabolism; 1,6-anhydro-N-acetylmuramate degradation.</text>
</comment>
<comment type="similarity">
    <text evidence="1">Belongs to the anhydro-N-acetylmuramic acid kinase family.</text>
</comment>
<proteinExistence type="inferred from homology"/>
<evidence type="ECO:0000313" key="2">
    <source>
        <dbReference type="EMBL" id="BAS26374.1"/>
    </source>
</evidence>
<comment type="function">
    <text evidence="1">Catalyzes the specific phosphorylation of 1,6-anhydro-N-acetylmuramic acid (anhMurNAc) with the simultaneous cleavage of the 1,6-anhydro ring, generating MurNAc-6-P. Is required for the utilization of anhMurNAc either imported from the medium or derived from its own cell wall murein, and thus plays a role in cell wall recycling.</text>
</comment>
<name>A0A0K2SHR1_LIMPI</name>
<dbReference type="UniPathway" id="UPA00343"/>
<keyword evidence="1" id="KW-0547">Nucleotide-binding</keyword>
<dbReference type="PANTHER" id="PTHR30605:SF0">
    <property type="entry name" value="ANHYDRO-N-ACETYLMURAMIC ACID KINASE"/>
    <property type="match status" value="1"/>
</dbReference>